<dbReference type="SMART" id="SM01179">
    <property type="entry name" value="DUF862"/>
    <property type="match status" value="1"/>
</dbReference>
<sequence>MGLSRGHSPRLRRTEVQVPVTLNVYSLIESNKRLSKMGMGVFHTGVVVYGIEWGYGEVVDNPNASGLFCVHPGQAAGTLYRTIRIGHTTRSPMQVDTILHRLENEWRSSDYHILHHNCNHFAQAFCDLLSTTEKLQVPSWCNRAARVGDRVIPRRLATKVQHMMDDEPPKAAAPPTPASNISEVPTSVVPHEWYLHPSICQPLRYIDERKPLSVASQGGHSVSASAVAVDGGSSHCSAECGIVPPPGYEMADTGRVCPPITRRETYCSTDEKGSITHIMAIEEQPSVTPSSRRESACKSAMSQRATKSTSGHSPAPPSLGITFSSGGEDRVVLPRMRVSASQSCSAAPTGSSQASEIEMDVENVLQSETSEEPSPPVMSHLPTISSPNRGTANPRKATPSGSTTNRRRGASFEQQHHVESDSREEGAEASLEKPLCTVRNSSMESMSVELSDHGDSSAQPPSSFLATSNAMPVGCITTLLPTSPKPPAEEATRRSSNMMAGERDVTTGVANMSSEASNNSSGDFASAKHNHRTQTTTSSSATKEQKPKREPGNEFSDITGALVYGAPLPSATAAASAAGIKHKDSSVWRLLKNQCGLSGKTGTGNAVHKYLPTPSASSTPSSSSSHLQPEAHDEKAVSVPADSGAVDPAADSTLASRQERDHTHALLSASASPSSHHFTPVALEDKDSGHDAVSNEVQDSNGTTPTPTTAAPQNTPHMPHLGGDPPASATELLPQSPERRLSRSETSSAQGGVPSPMSPPNLGPATTASQPMCSPGPRFPPSFVTPERPNIITSSGAVTTGCSPAAAHQRRRASSSAAMSDSPPPPRERCRRPIPFAVRQRGNDENVAPALRLDLDSDEAEPPVRRSSSRHSRTAGEAGTPSTTDKTAHAPMVLCSCGPSSLLREDTATGDDRTGENASSDHSEASLTAQSSLNTELVDPSRLSPTPSESIPAPEANEPPTPPPCDTH</sequence>
<feature type="region of interest" description="Disordered" evidence="4">
    <location>
        <begin position="362"/>
        <end position="466"/>
    </location>
</feature>
<feature type="compositionally biased region" description="Polar residues" evidence="4">
    <location>
        <begin position="925"/>
        <end position="935"/>
    </location>
</feature>
<keyword evidence="7" id="KW-1185">Reference proteome</keyword>
<proteinExistence type="inferred from homology"/>
<evidence type="ECO:0000256" key="2">
    <source>
        <dbReference type="ARBA" id="ARBA00022670"/>
    </source>
</evidence>
<dbReference type="GO" id="GO:0101005">
    <property type="term" value="F:deubiquitinase activity"/>
    <property type="evidence" value="ECO:0007669"/>
    <property type="project" value="TreeGrafter"/>
</dbReference>
<feature type="compositionally biased region" description="Basic and acidic residues" evidence="4">
    <location>
        <begin position="543"/>
        <end position="552"/>
    </location>
</feature>
<feature type="region of interest" description="Disordered" evidence="4">
    <location>
        <begin position="479"/>
        <end position="556"/>
    </location>
</feature>
<comment type="similarity">
    <text evidence="1">Belongs to the DeSI family.</text>
</comment>
<evidence type="ECO:0000256" key="1">
    <source>
        <dbReference type="ARBA" id="ARBA00008140"/>
    </source>
</evidence>
<feature type="compositionally biased region" description="Basic and acidic residues" evidence="4">
    <location>
        <begin position="414"/>
        <end position="426"/>
    </location>
</feature>
<dbReference type="GeneID" id="13454521"/>
<dbReference type="PANTHER" id="PTHR12378">
    <property type="entry name" value="DESUMOYLATING ISOPEPTIDASE"/>
    <property type="match status" value="1"/>
</dbReference>
<evidence type="ECO:0000313" key="7">
    <source>
        <dbReference type="Proteomes" id="UP000007259"/>
    </source>
</evidence>
<feature type="compositionally biased region" description="Low complexity" evidence="4">
    <location>
        <begin position="665"/>
        <end position="677"/>
    </location>
</feature>
<gene>
    <name evidence="6" type="ORF">LMXM_24_0650</name>
</gene>
<feature type="compositionally biased region" description="Low complexity" evidence="4">
    <location>
        <begin position="612"/>
        <end position="625"/>
    </location>
</feature>
<feature type="domain" description="PPPDE" evidence="5">
    <location>
        <begin position="18"/>
        <end position="169"/>
    </location>
</feature>
<accession>E9AWQ5</accession>
<evidence type="ECO:0000313" key="6">
    <source>
        <dbReference type="EMBL" id="CBZ27391.1"/>
    </source>
</evidence>
<dbReference type="InterPro" id="IPR042266">
    <property type="entry name" value="PPPDE_sf"/>
</dbReference>
<dbReference type="OMA" id="KPDGESH"/>
<dbReference type="RefSeq" id="XP_003875877.1">
    <property type="nucleotide sequence ID" value="XM_003875828.1"/>
</dbReference>
<dbReference type="Pfam" id="PF05903">
    <property type="entry name" value="Peptidase_C97"/>
    <property type="match status" value="1"/>
</dbReference>
<keyword evidence="3" id="KW-0378">Hydrolase</keyword>
<dbReference type="PhylomeDB" id="E9AWQ5"/>
<feature type="region of interest" description="Disordered" evidence="4">
    <location>
        <begin position="599"/>
        <end position="968"/>
    </location>
</feature>
<dbReference type="KEGG" id="lmi:LMXM_24_0650"/>
<keyword evidence="2" id="KW-0645">Protease</keyword>
<reference evidence="6 7" key="1">
    <citation type="journal article" date="2011" name="Genome Res.">
        <title>Chromosome and gene copy number variation allow major structural change between species and strains of Leishmania.</title>
        <authorList>
            <person name="Rogers M.B."/>
            <person name="Hilley J.D."/>
            <person name="Dickens N.J."/>
            <person name="Wilkes J."/>
            <person name="Bates P.A."/>
            <person name="Depledge D.P."/>
            <person name="Harris D."/>
            <person name="Her Y."/>
            <person name="Herzyk P."/>
            <person name="Imamura H."/>
            <person name="Otto T.D."/>
            <person name="Sanders M."/>
            <person name="Seeger K."/>
            <person name="Dujardin J.C."/>
            <person name="Berriman M."/>
            <person name="Smith D.F."/>
            <person name="Hertz-Fowler C."/>
            <person name="Mottram J.C."/>
        </authorList>
    </citation>
    <scope>NUCLEOTIDE SEQUENCE [LARGE SCALE GENOMIC DNA]</scope>
    <source>
        <strain evidence="6 7">MHOM/GT/2001/U1103</strain>
    </source>
</reference>
<name>E9AWQ5_LEIMU</name>
<evidence type="ECO:0000256" key="4">
    <source>
        <dbReference type="SAM" id="MobiDB-lite"/>
    </source>
</evidence>
<dbReference type="VEuPathDB" id="TriTrypDB:LmxM.24.0650"/>
<dbReference type="Proteomes" id="UP000007259">
    <property type="component" value="Chromosome 24"/>
</dbReference>
<feature type="compositionally biased region" description="Basic and acidic residues" evidence="4">
    <location>
        <begin position="903"/>
        <end position="924"/>
    </location>
</feature>
<dbReference type="OrthoDB" id="412286at2759"/>
<feature type="compositionally biased region" description="Polar residues" evidence="4">
    <location>
        <begin position="382"/>
        <end position="391"/>
    </location>
</feature>
<feature type="compositionally biased region" description="Low complexity" evidence="4">
    <location>
        <begin position="703"/>
        <end position="716"/>
    </location>
</feature>
<feature type="compositionally biased region" description="Polar residues" evidence="4">
    <location>
        <begin position="456"/>
        <end position="466"/>
    </location>
</feature>
<feature type="compositionally biased region" description="Low complexity" evidence="4">
    <location>
        <begin position="510"/>
        <end position="521"/>
    </location>
</feature>
<dbReference type="Gene3D" id="3.90.1720.30">
    <property type="entry name" value="PPPDE domains"/>
    <property type="match status" value="1"/>
</dbReference>
<dbReference type="GO" id="GO:0006508">
    <property type="term" value="P:proteolysis"/>
    <property type="evidence" value="ECO:0007669"/>
    <property type="project" value="UniProtKB-KW"/>
</dbReference>
<protein>
    <recommendedName>
        <fullName evidence="5">PPPDE domain-containing protein</fullName>
    </recommendedName>
</protein>
<evidence type="ECO:0000259" key="5">
    <source>
        <dbReference type="PROSITE" id="PS51858"/>
    </source>
</evidence>
<organism evidence="6 7">
    <name type="scientific">Leishmania mexicana (strain MHOM/GT/2001/U1103)</name>
    <dbReference type="NCBI Taxonomy" id="929439"/>
    <lineage>
        <taxon>Eukaryota</taxon>
        <taxon>Discoba</taxon>
        <taxon>Euglenozoa</taxon>
        <taxon>Kinetoplastea</taxon>
        <taxon>Metakinetoplastina</taxon>
        <taxon>Trypanosomatida</taxon>
        <taxon>Trypanosomatidae</taxon>
        <taxon>Leishmaniinae</taxon>
        <taxon>Leishmania</taxon>
    </lineage>
</organism>
<feature type="region of interest" description="Disordered" evidence="4">
    <location>
        <begin position="283"/>
        <end position="326"/>
    </location>
</feature>
<dbReference type="EMBL" id="FR799577">
    <property type="protein sequence ID" value="CBZ27391.1"/>
    <property type="molecule type" value="Genomic_DNA"/>
</dbReference>
<feature type="compositionally biased region" description="Polar residues" evidence="4">
    <location>
        <begin position="533"/>
        <end position="542"/>
    </location>
</feature>
<dbReference type="PANTHER" id="PTHR12378:SF56">
    <property type="entry name" value="PPPDE DOMAIN-CONTAINING PROTEIN"/>
    <property type="match status" value="1"/>
</dbReference>
<dbReference type="InterPro" id="IPR008580">
    <property type="entry name" value="PPPDE_dom"/>
</dbReference>
<dbReference type="GO" id="GO:0016579">
    <property type="term" value="P:protein deubiquitination"/>
    <property type="evidence" value="ECO:0007669"/>
    <property type="project" value="TreeGrafter"/>
</dbReference>
<dbReference type="PROSITE" id="PS51858">
    <property type="entry name" value="PPPDE"/>
    <property type="match status" value="1"/>
</dbReference>
<feature type="compositionally biased region" description="Polar residues" evidence="4">
    <location>
        <begin position="791"/>
        <end position="802"/>
    </location>
</feature>
<evidence type="ECO:0000256" key="3">
    <source>
        <dbReference type="ARBA" id="ARBA00022801"/>
    </source>
</evidence>
<dbReference type="AlphaFoldDB" id="E9AWQ5"/>
<feature type="compositionally biased region" description="Polar residues" evidence="4">
    <location>
        <begin position="300"/>
        <end position="312"/>
    </location>
</feature>
<feature type="compositionally biased region" description="Pro residues" evidence="4">
    <location>
        <begin position="957"/>
        <end position="968"/>
    </location>
</feature>